<keyword evidence="3" id="KW-1185">Reference proteome</keyword>
<name>A0ABR8GMU0_9CYAN</name>
<accession>A0ABR8GMU0</accession>
<gene>
    <name evidence="2" type="ORF">H6G81_07525</name>
</gene>
<organism evidence="2 3">
    <name type="scientific">Scytonema hofmannii FACHB-248</name>
    <dbReference type="NCBI Taxonomy" id="1842502"/>
    <lineage>
        <taxon>Bacteria</taxon>
        <taxon>Bacillati</taxon>
        <taxon>Cyanobacteriota</taxon>
        <taxon>Cyanophyceae</taxon>
        <taxon>Nostocales</taxon>
        <taxon>Scytonemataceae</taxon>
        <taxon>Scytonema</taxon>
    </lineage>
</organism>
<sequence>MLRRSLFACALMLAGVVGFASSAKAQIVSPNLVFGGAVPDTCDFGVKTDGSLVASNDKTTLSTTTPATVIVNCPGGTLKVSTPIKDVISTGTTTAANLKTVATLTAEGVTGNADSDLANSIAAPASGAKANVSMTANDVTPATPLGTGSYIFNVTVTATK</sequence>
<dbReference type="EMBL" id="JACJTA010000011">
    <property type="protein sequence ID" value="MBD2604385.1"/>
    <property type="molecule type" value="Genomic_DNA"/>
</dbReference>
<dbReference type="RefSeq" id="WP_029637930.1">
    <property type="nucleotide sequence ID" value="NZ_JACJTA010000011.1"/>
</dbReference>
<evidence type="ECO:0000313" key="3">
    <source>
        <dbReference type="Proteomes" id="UP000660380"/>
    </source>
</evidence>
<evidence type="ECO:0000313" key="2">
    <source>
        <dbReference type="EMBL" id="MBD2604385.1"/>
    </source>
</evidence>
<dbReference type="Proteomes" id="UP000660380">
    <property type="component" value="Unassembled WGS sequence"/>
</dbReference>
<feature type="chain" id="PRO_5045953148" evidence="1">
    <location>
        <begin position="26"/>
        <end position="160"/>
    </location>
</feature>
<protein>
    <submittedName>
        <fullName evidence="2">Uncharacterized protein</fullName>
    </submittedName>
</protein>
<feature type="signal peptide" evidence="1">
    <location>
        <begin position="1"/>
        <end position="25"/>
    </location>
</feature>
<comment type="caution">
    <text evidence="2">The sequence shown here is derived from an EMBL/GenBank/DDBJ whole genome shotgun (WGS) entry which is preliminary data.</text>
</comment>
<keyword evidence="1" id="KW-0732">Signal</keyword>
<evidence type="ECO:0000256" key="1">
    <source>
        <dbReference type="SAM" id="SignalP"/>
    </source>
</evidence>
<reference evidence="2 3" key="1">
    <citation type="journal article" date="2020" name="ISME J.">
        <title>Comparative genomics reveals insights into cyanobacterial evolution and habitat adaptation.</title>
        <authorList>
            <person name="Chen M.Y."/>
            <person name="Teng W.K."/>
            <person name="Zhao L."/>
            <person name="Hu C.X."/>
            <person name="Zhou Y.K."/>
            <person name="Han B.P."/>
            <person name="Song L.R."/>
            <person name="Shu W.S."/>
        </authorList>
    </citation>
    <scope>NUCLEOTIDE SEQUENCE [LARGE SCALE GENOMIC DNA]</scope>
    <source>
        <strain evidence="2 3">FACHB-248</strain>
    </source>
</reference>
<proteinExistence type="predicted"/>